<accession>A0ABZ1YKJ4</accession>
<evidence type="ECO:0008006" key="3">
    <source>
        <dbReference type="Google" id="ProtNLM"/>
    </source>
</evidence>
<dbReference type="RefSeq" id="WP_327095791.1">
    <property type="nucleotide sequence ID" value="NZ_CP109149.1"/>
</dbReference>
<gene>
    <name evidence="1" type="ORF">OG563_24910</name>
</gene>
<keyword evidence="2" id="KW-1185">Reference proteome</keyword>
<protein>
    <recommendedName>
        <fullName evidence="3">Transposase</fullName>
    </recommendedName>
</protein>
<name>A0ABZ1YKJ4_9NOCA</name>
<evidence type="ECO:0000313" key="1">
    <source>
        <dbReference type="EMBL" id="WUV42501.1"/>
    </source>
</evidence>
<organism evidence="1 2">
    <name type="scientific">Nocardia vinacea</name>
    <dbReference type="NCBI Taxonomy" id="96468"/>
    <lineage>
        <taxon>Bacteria</taxon>
        <taxon>Bacillati</taxon>
        <taxon>Actinomycetota</taxon>
        <taxon>Actinomycetes</taxon>
        <taxon>Mycobacteriales</taxon>
        <taxon>Nocardiaceae</taxon>
        <taxon>Nocardia</taxon>
    </lineage>
</organism>
<proteinExistence type="predicted"/>
<sequence length="60" mass="6411">MRGPIGPRILADSGSGLTRGEAWALGQVYMHIRIRGTATVDAIAQRHKVPDEVIEPSTTG</sequence>
<evidence type="ECO:0000313" key="2">
    <source>
        <dbReference type="Proteomes" id="UP001432062"/>
    </source>
</evidence>
<dbReference type="Proteomes" id="UP001432062">
    <property type="component" value="Chromosome"/>
</dbReference>
<reference evidence="1" key="1">
    <citation type="submission" date="2022-10" db="EMBL/GenBank/DDBJ databases">
        <title>The complete genomes of actinobacterial strains from the NBC collection.</title>
        <authorList>
            <person name="Joergensen T.S."/>
            <person name="Alvarez Arevalo M."/>
            <person name="Sterndorff E.B."/>
            <person name="Faurdal D."/>
            <person name="Vuksanovic O."/>
            <person name="Mourched A.-S."/>
            <person name="Charusanti P."/>
            <person name="Shaw S."/>
            <person name="Blin K."/>
            <person name="Weber T."/>
        </authorList>
    </citation>
    <scope>NUCLEOTIDE SEQUENCE</scope>
    <source>
        <strain evidence="1">NBC_01482</strain>
    </source>
</reference>
<dbReference type="EMBL" id="CP109441">
    <property type="protein sequence ID" value="WUV42501.1"/>
    <property type="molecule type" value="Genomic_DNA"/>
</dbReference>